<organism evidence="2 3">
    <name type="scientific">Bemisia tabaci</name>
    <name type="common">Sweetpotato whitefly</name>
    <name type="synonym">Aleurodes tabaci</name>
    <dbReference type="NCBI Taxonomy" id="7038"/>
    <lineage>
        <taxon>Eukaryota</taxon>
        <taxon>Metazoa</taxon>
        <taxon>Ecdysozoa</taxon>
        <taxon>Arthropoda</taxon>
        <taxon>Hexapoda</taxon>
        <taxon>Insecta</taxon>
        <taxon>Pterygota</taxon>
        <taxon>Neoptera</taxon>
        <taxon>Paraneoptera</taxon>
        <taxon>Hemiptera</taxon>
        <taxon>Sternorrhyncha</taxon>
        <taxon>Aleyrodoidea</taxon>
        <taxon>Aleyrodidae</taxon>
        <taxon>Aleyrodinae</taxon>
        <taxon>Bemisia</taxon>
    </lineage>
</organism>
<sequence>MNHDDLMFTSIESEDFLVNEEKPSLSSSWSSIGDKDNQWKSTDSNISQLQSPMKQSDLLACSTPVKCESNNNTKFHTCPASPMDGNSRSLSGVNINKILQIAQDGWSGVPPTSHLKTKRSLSLHDLDNIFEFPSNKLAINADSRRISHSLSSSKTRSKDSGIHRTASCVSLLSNNASSRKYDHVQSKVKQYIQSMKELSGKNHPSKNTVKPCILNYSDSKPSLETIESVKEKFHGLQNEVLEKDLLISTYHEKYVSLQMKYAHLKRKYDALRFGNLLYNESLSPDQFHHSDDSIKTDSDDRLFQSCNVFTSDSKSPHFDTSDLGPHHQSNQSCNHSTSVSPADTKLLNPISKIHSTSLNLSRQYVPLQPSPLKESSSLALPLAIQSLSKSDSSSHLASQGISGLKEDDPFLKVQQWQESLSPSKVSTCAPGSPTAPTLNCHEKRSKLKGSKPLRRSRKIKQGGEVPDVLRNLTKENRPTSEDLREVDTCPRLLPTQAENSFKPAYNLDDSLSSSQKSDMLPFTSSFMENNFNVKKYHATKSSVSHAKNSMLKRKFSQSAPMSAKSNPCTATTTFEKCNQTALCCSLKASDLYINQLNKGLDKLMIALTELGTSTAHRS</sequence>
<feature type="compositionally biased region" description="Basic and acidic residues" evidence="1">
    <location>
        <begin position="472"/>
        <end position="488"/>
    </location>
</feature>
<reference evidence="2" key="1">
    <citation type="submission" date="2021-12" db="EMBL/GenBank/DDBJ databases">
        <authorList>
            <person name="King R."/>
        </authorList>
    </citation>
    <scope>NUCLEOTIDE SEQUENCE</scope>
</reference>
<protein>
    <submittedName>
        <fullName evidence="2">Uncharacterized protein</fullName>
    </submittedName>
</protein>
<feature type="region of interest" description="Disordered" evidence="1">
    <location>
        <begin position="421"/>
        <end position="492"/>
    </location>
</feature>
<evidence type="ECO:0000313" key="2">
    <source>
        <dbReference type="EMBL" id="CAH0385039.1"/>
    </source>
</evidence>
<feature type="region of interest" description="Disordered" evidence="1">
    <location>
        <begin position="313"/>
        <end position="341"/>
    </location>
</feature>
<gene>
    <name evidence="2" type="ORF">BEMITA_LOCUS4303</name>
</gene>
<accession>A0A9P0F221</accession>
<dbReference type="EMBL" id="OU963863">
    <property type="protein sequence ID" value="CAH0385039.1"/>
    <property type="molecule type" value="Genomic_DNA"/>
</dbReference>
<evidence type="ECO:0000256" key="1">
    <source>
        <dbReference type="SAM" id="MobiDB-lite"/>
    </source>
</evidence>
<dbReference type="Proteomes" id="UP001152759">
    <property type="component" value="Chromosome 2"/>
</dbReference>
<name>A0A9P0F221_BEMTA</name>
<keyword evidence="3" id="KW-1185">Reference proteome</keyword>
<evidence type="ECO:0000313" key="3">
    <source>
        <dbReference type="Proteomes" id="UP001152759"/>
    </source>
</evidence>
<proteinExistence type="predicted"/>
<dbReference type="AlphaFoldDB" id="A0A9P0F221"/>
<feature type="compositionally biased region" description="Basic residues" evidence="1">
    <location>
        <begin position="443"/>
        <end position="460"/>
    </location>
</feature>
<feature type="region of interest" description="Disordered" evidence="1">
    <location>
        <begin position="24"/>
        <end position="43"/>
    </location>
</feature>
<feature type="compositionally biased region" description="Polar residues" evidence="1">
    <location>
        <begin position="327"/>
        <end position="341"/>
    </location>
</feature>
<dbReference type="KEGG" id="btab:109035139"/>